<keyword evidence="6" id="KW-1185">Reference proteome</keyword>
<dbReference type="InterPro" id="IPR027417">
    <property type="entry name" value="P-loop_NTPase"/>
</dbReference>
<evidence type="ECO:0000313" key="6">
    <source>
        <dbReference type="Proteomes" id="UP001409291"/>
    </source>
</evidence>
<evidence type="ECO:0000256" key="1">
    <source>
        <dbReference type="ARBA" id="ARBA00022448"/>
    </source>
</evidence>
<dbReference type="PANTHER" id="PTHR42939:SF1">
    <property type="entry name" value="ABC TRANSPORTER ATP-BINDING PROTEIN ALBC-RELATED"/>
    <property type="match status" value="1"/>
</dbReference>
<feature type="domain" description="ABC transporter" evidence="4">
    <location>
        <begin position="7"/>
        <end position="216"/>
    </location>
</feature>
<dbReference type="InterPro" id="IPR051782">
    <property type="entry name" value="ABC_Transporter_VariousFunc"/>
</dbReference>
<keyword evidence="3 5" id="KW-0067">ATP-binding</keyword>
<evidence type="ECO:0000259" key="4">
    <source>
        <dbReference type="PROSITE" id="PS50893"/>
    </source>
</evidence>
<proteinExistence type="predicted"/>
<reference evidence="5 6" key="1">
    <citation type="submission" date="2024-04" db="EMBL/GenBank/DDBJ databases">
        <title>WGS of bacteria from Torrens River.</title>
        <authorList>
            <person name="Wyrsch E.R."/>
            <person name="Drigo B."/>
        </authorList>
    </citation>
    <scope>NUCLEOTIDE SEQUENCE [LARGE SCALE GENOMIC DNA]</scope>
    <source>
        <strain evidence="5 6">TWI391</strain>
    </source>
</reference>
<dbReference type="GO" id="GO:0005524">
    <property type="term" value="F:ATP binding"/>
    <property type="evidence" value="ECO:0007669"/>
    <property type="project" value="UniProtKB-KW"/>
</dbReference>
<evidence type="ECO:0000313" key="5">
    <source>
        <dbReference type="EMBL" id="MEN5379990.1"/>
    </source>
</evidence>
<keyword evidence="2" id="KW-0547">Nucleotide-binding</keyword>
<dbReference type="PANTHER" id="PTHR42939">
    <property type="entry name" value="ABC TRANSPORTER ATP-BINDING PROTEIN ALBC-RELATED"/>
    <property type="match status" value="1"/>
</dbReference>
<keyword evidence="1" id="KW-0813">Transport</keyword>
<dbReference type="SMART" id="SM00382">
    <property type="entry name" value="AAA"/>
    <property type="match status" value="1"/>
</dbReference>
<organism evidence="5 6">
    <name type="scientific">Sphingobacterium kitahiroshimense</name>
    <dbReference type="NCBI Taxonomy" id="470446"/>
    <lineage>
        <taxon>Bacteria</taxon>
        <taxon>Pseudomonadati</taxon>
        <taxon>Bacteroidota</taxon>
        <taxon>Sphingobacteriia</taxon>
        <taxon>Sphingobacteriales</taxon>
        <taxon>Sphingobacteriaceae</taxon>
        <taxon>Sphingobacterium</taxon>
    </lineage>
</organism>
<evidence type="ECO:0000256" key="3">
    <source>
        <dbReference type="ARBA" id="ARBA00022840"/>
    </source>
</evidence>
<protein>
    <submittedName>
        <fullName evidence="5">ATP-binding cassette domain-containing protein</fullName>
    </submittedName>
</protein>
<dbReference type="PROSITE" id="PS50893">
    <property type="entry name" value="ABC_TRANSPORTER_2"/>
    <property type="match status" value="1"/>
</dbReference>
<dbReference type="SUPFAM" id="SSF52540">
    <property type="entry name" value="P-loop containing nucleoside triphosphate hydrolases"/>
    <property type="match status" value="1"/>
</dbReference>
<gene>
    <name evidence="5" type="ORF">ABE541_22170</name>
</gene>
<dbReference type="Proteomes" id="UP001409291">
    <property type="component" value="Unassembled WGS sequence"/>
</dbReference>
<dbReference type="EMBL" id="JBDJNQ010000013">
    <property type="protein sequence ID" value="MEN5379990.1"/>
    <property type="molecule type" value="Genomic_DNA"/>
</dbReference>
<accession>A0ABV0BZL5</accession>
<sequence length="217" mass="24592">MPLDRSLYLDSLSYSRGGRMILSGLFLELEPSTIVGLLGRNGTGKSTLMNCIFGNCKPDFAYMKCDGQIFNQGYKTKNITYLTQYSFIPKHLTLLRAIQYFDLEDSPIMDIDIVKERLLSKIGDLSTGLVRLFECLLVLYSKANYCLLDEPFSGLSPLYIDMIKQHILAVKSLKGILISDHYYTHVMDVSDRLLLLTGGSLKSVQKIEDLVLHQYLK</sequence>
<dbReference type="Gene3D" id="3.40.50.300">
    <property type="entry name" value="P-loop containing nucleotide triphosphate hydrolases"/>
    <property type="match status" value="1"/>
</dbReference>
<comment type="caution">
    <text evidence="5">The sequence shown here is derived from an EMBL/GenBank/DDBJ whole genome shotgun (WGS) entry which is preliminary data.</text>
</comment>
<dbReference type="InterPro" id="IPR003439">
    <property type="entry name" value="ABC_transporter-like_ATP-bd"/>
</dbReference>
<dbReference type="InterPro" id="IPR003593">
    <property type="entry name" value="AAA+_ATPase"/>
</dbReference>
<dbReference type="RefSeq" id="WP_031288395.1">
    <property type="nucleotide sequence ID" value="NZ_JBDJNQ010000013.1"/>
</dbReference>
<evidence type="ECO:0000256" key="2">
    <source>
        <dbReference type="ARBA" id="ARBA00022741"/>
    </source>
</evidence>
<dbReference type="Pfam" id="PF00005">
    <property type="entry name" value="ABC_tran"/>
    <property type="match status" value="1"/>
</dbReference>
<name>A0ABV0BZL5_9SPHI</name>